<gene>
    <name evidence="2" type="ORF">BZK31_03465</name>
</gene>
<protein>
    <recommendedName>
        <fullName evidence="1">Peptidase S74 domain-containing protein</fullName>
    </recommendedName>
</protein>
<dbReference type="RefSeq" id="WP_083181268.1">
    <property type="nucleotide sequence ID" value="NZ_CBCRZR010000003.1"/>
</dbReference>
<name>A0A1X0NB40_9PSED</name>
<dbReference type="STRING" id="1958950.BZK31_03465"/>
<comment type="caution">
    <text evidence="2">The sequence shown here is derived from an EMBL/GenBank/DDBJ whole genome shotgun (WGS) entry which is preliminary data.</text>
</comment>
<feature type="domain" description="Peptidase S74" evidence="1">
    <location>
        <begin position="206"/>
        <end position="305"/>
    </location>
</feature>
<dbReference type="AlphaFoldDB" id="A0A1X0NB40"/>
<dbReference type="Proteomes" id="UP000192815">
    <property type="component" value="Unassembled WGS sequence"/>
</dbReference>
<evidence type="ECO:0000259" key="1">
    <source>
        <dbReference type="PROSITE" id="PS51688"/>
    </source>
</evidence>
<keyword evidence="3" id="KW-1185">Reference proteome</keyword>
<evidence type="ECO:0000313" key="2">
    <source>
        <dbReference type="EMBL" id="ORC61379.1"/>
    </source>
</evidence>
<dbReference type="EMBL" id="MUIO01000010">
    <property type="protein sequence ID" value="ORC61379.1"/>
    <property type="molecule type" value="Genomic_DNA"/>
</dbReference>
<dbReference type="PROSITE" id="PS51688">
    <property type="entry name" value="ICA"/>
    <property type="match status" value="1"/>
</dbReference>
<reference evidence="3" key="1">
    <citation type="submission" date="2017-02" db="EMBL/GenBank/DDBJ databases">
        <title>Pseudomonas floridae sp. nov., a novel pathogenic bacterial species isolated from tomato.</title>
        <authorList>
            <person name="Timilsina S."/>
            <person name="Vallad G.E."/>
            <person name="Jones J.B."/>
        </authorList>
    </citation>
    <scope>NUCLEOTIDE SEQUENCE [LARGE SCALE GENOMIC DNA]</scope>
    <source>
        <strain evidence="3">GEV388</strain>
    </source>
</reference>
<evidence type="ECO:0000313" key="3">
    <source>
        <dbReference type="Proteomes" id="UP000192815"/>
    </source>
</evidence>
<dbReference type="OrthoDB" id="7006056at2"/>
<accession>A0A1X0NB40</accession>
<proteinExistence type="predicted"/>
<organism evidence="2 3">
    <name type="scientific">Pseudomonas floridensis</name>
    <dbReference type="NCBI Taxonomy" id="1958950"/>
    <lineage>
        <taxon>Bacteria</taxon>
        <taxon>Pseudomonadati</taxon>
        <taxon>Pseudomonadota</taxon>
        <taxon>Gammaproteobacteria</taxon>
        <taxon>Pseudomonadales</taxon>
        <taxon>Pseudomonadaceae</taxon>
        <taxon>Pseudomonas</taxon>
    </lineage>
</organism>
<dbReference type="Pfam" id="PF13884">
    <property type="entry name" value="Peptidase_S74"/>
    <property type="match status" value="1"/>
</dbReference>
<sequence length="309" mass="33135">MAQQMINLGEMPNGMGGDTNRSANVKCNENFTELYATKARNGKNSDITSLEALTTPLSVSQGGTGATTAANARELLEAAKAGSNQDITALNGLSTPLSIQQGGTGCKTTTDVLKTLGLLNSTVTPAFASLKAAQGVVSNINTGQGLYLGWNESGGTGEGNFICNKGHGRGGFSWRTINIDNTATGPGMYYSFEGNLSVPGSVSQASDRRLKINDVEITNGLEKILKIRPVEYDRRSMIEDEEYTFHEAGMIAQELYKVLPIVVTPGGKKKLEDPIWRVNYTGIIPYLIAAIKELKQQVDDLSESRHEPV</sequence>
<dbReference type="InterPro" id="IPR030392">
    <property type="entry name" value="S74_ICA"/>
</dbReference>